<accession>A0AAU7PTT7</accession>
<evidence type="ECO:0000313" key="1">
    <source>
        <dbReference type="EMBL" id="XBS55820.1"/>
    </source>
</evidence>
<dbReference type="EMBL" id="CP157940">
    <property type="protein sequence ID" value="XBS55820.1"/>
    <property type="molecule type" value="Genomic_DNA"/>
</dbReference>
<dbReference type="AlphaFoldDB" id="A0AAU7PTT7"/>
<dbReference type="RefSeq" id="WP_349948467.1">
    <property type="nucleotide sequence ID" value="NZ_CP157940.1"/>
</dbReference>
<proteinExistence type="predicted"/>
<name>A0AAU7PTT7_9FIRM</name>
<sequence length="79" mass="8986">MKYFGEGLSGVHKALSKIIRKKDEIKQAKTLFLDLHRELHLSEVSEGEENEVDRLLGDRKADEYAIMPTGKDETMALVL</sequence>
<reference evidence="1" key="1">
    <citation type="submission" date="2024-06" db="EMBL/GenBank/DDBJ databases">
        <title>Lacrimispora cavernae sp. nov., a novel anaerobe isolated from bat guano pile inside a cave.</title>
        <authorList>
            <person name="Miller S.L."/>
            <person name="Lu N."/>
            <person name="King J."/>
            <person name="Sankaranarayanan K."/>
            <person name="Lawson P.A."/>
        </authorList>
    </citation>
    <scope>NUCLEOTIDE SEQUENCE</scope>
    <source>
        <strain evidence="1">BS-2</strain>
    </source>
</reference>
<gene>
    <name evidence="1" type="ORF">ABFV83_08545</name>
</gene>
<protein>
    <submittedName>
        <fullName evidence="1">Uncharacterized protein</fullName>
    </submittedName>
</protein>
<organism evidence="1">
    <name type="scientific">Lacrimispora sp. BS-2</name>
    <dbReference type="NCBI Taxonomy" id="3151850"/>
    <lineage>
        <taxon>Bacteria</taxon>
        <taxon>Bacillati</taxon>
        <taxon>Bacillota</taxon>
        <taxon>Clostridia</taxon>
        <taxon>Lachnospirales</taxon>
        <taxon>Lachnospiraceae</taxon>
        <taxon>Lacrimispora</taxon>
    </lineage>
</organism>